<evidence type="ECO:0000313" key="7">
    <source>
        <dbReference type="Proteomes" id="UP000245802"/>
    </source>
</evidence>
<dbReference type="KEGG" id="gog:C1280_12415"/>
<dbReference type="PANTHER" id="PTHR33798:SF5">
    <property type="entry name" value="FLAVIN REDUCTASE LIKE DOMAIN-CONTAINING PROTEIN"/>
    <property type="match status" value="1"/>
</dbReference>
<dbReference type="InterPro" id="IPR012349">
    <property type="entry name" value="Split_barrel_FMN-bd"/>
</dbReference>
<dbReference type="OrthoDB" id="9794638at2"/>
<evidence type="ECO:0000256" key="3">
    <source>
        <dbReference type="ARBA" id="ARBA00022643"/>
    </source>
</evidence>
<keyword evidence="2" id="KW-0285">Flavoprotein</keyword>
<evidence type="ECO:0000256" key="4">
    <source>
        <dbReference type="ARBA" id="ARBA00038054"/>
    </source>
</evidence>
<protein>
    <submittedName>
        <fullName evidence="6">Flavin reductase family protein</fullName>
    </submittedName>
</protein>
<keyword evidence="3" id="KW-0288">FMN</keyword>
<dbReference type="RefSeq" id="WP_010045053.1">
    <property type="nucleotide sequence ID" value="NZ_CP025958.1"/>
</dbReference>
<dbReference type="PANTHER" id="PTHR33798">
    <property type="entry name" value="FLAVOPROTEIN OXYGENASE"/>
    <property type="match status" value="1"/>
</dbReference>
<organism evidence="6 7">
    <name type="scientific">Gemmata obscuriglobus</name>
    <dbReference type="NCBI Taxonomy" id="114"/>
    <lineage>
        <taxon>Bacteria</taxon>
        <taxon>Pseudomonadati</taxon>
        <taxon>Planctomycetota</taxon>
        <taxon>Planctomycetia</taxon>
        <taxon>Gemmatales</taxon>
        <taxon>Gemmataceae</taxon>
        <taxon>Gemmata</taxon>
    </lineage>
</organism>
<dbReference type="AlphaFoldDB" id="A0A2Z3GVG6"/>
<evidence type="ECO:0000256" key="1">
    <source>
        <dbReference type="ARBA" id="ARBA00001917"/>
    </source>
</evidence>
<comment type="similarity">
    <text evidence="4">Belongs to the flavoredoxin family.</text>
</comment>
<keyword evidence="7" id="KW-1185">Reference proteome</keyword>
<dbReference type="Pfam" id="PF01613">
    <property type="entry name" value="Flavin_Reduct"/>
    <property type="match status" value="1"/>
</dbReference>
<sequence>MQIDPSTAPVPNVYQHLTGVVTPRPIAWVTTLSPADVVNLAPFSFFNAFGANPPTVVFSPTLRRDGTKKDTLLNLEKLGEFVVHTATAPLADKVNLSSKEVPPDESEISLTGLSTIAGVKVKVPRLAESPVALECVVRQIIPCGTGPIAANLVIGEVVLFHIADDVLDARGAVDPRKLRTVARLGGAFWCHTSDLFELERP</sequence>
<evidence type="ECO:0000256" key="2">
    <source>
        <dbReference type="ARBA" id="ARBA00022630"/>
    </source>
</evidence>
<evidence type="ECO:0000313" key="6">
    <source>
        <dbReference type="EMBL" id="AWM37713.1"/>
    </source>
</evidence>
<dbReference type="Proteomes" id="UP000245802">
    <property type="component" value="Chromosome"/>
</dbReference>
<name>A0A2Z3GVG6_9BACT</name>
<evidence type="ECO:0000259" key="5">
    <source>
        <dbReference type="SMART" id="SM00903"/>
    </source>
</evidence>
<feature type="domain" description="Flavin reductase like" evidence="5">
    <location>
        <begin position="19"/>
        <end position="174"/>
    </location>
</feature>
<accession>A0A2Z3GVG6</accession>
<dbReference type="EMBL" id="CP025958">
    <property type="protein sequence ID" value="AWM37713.1"/>
    <property type="molecule type" value="Genomic_DNA"/>
</dbReference>
<gene>
    <name evidence="6" type="ORF">C1280_12415</name>
</gene>
<dbReference type="SMART" id="SM00903">
    <property type="entry name" value="Flavin_Reduct"/>
    <property type="match status" value="1"/>
</dbReference>
<reference evidence="6 7" key="1">
    <citation type="submission" date="2018-01" db="EMBL/GenBank/DDBJ databases">
        <title>G. obscuriglobus.</title>
        <authorList>
            <person name="Franke J."/>
            <person name="Blomberg W."/>
            <person name="Selmecki A."/>
        </authorList>
    </citation>
    <scope>NUCLEOTIDE SEQUENCE [LARGE SCALE GENOMIC DNA]</scope>
    <source>
        <strain evidence="6 7">DSM 5831</strain>
    </source>
</reference>
<dbReference type="GO" id="GO:0010181">
    <property type="term" value="F:FMN binding"/>
    <property type="evidence" value="ECO:0007669"/>
    <property type="project" value="InterPro"/>
</dbReference>
<dbReference type="InterPro" id="IPR002563">
    <property type="entry name" value="Flavin_Rdtase-like_dom"/>
</dbReference>
<dbReference type="SUPFAM" id="SSF50475">
    <property type="entry name" value="FMN-binding split barrel"/>
    <property type="match status" value="1"/>
</dbReference>
<proteinExistence type="inferred from homology"/>
<comment type="cofactor">
    <cofactor evidence="1">
        <name>FMN</name>
        <dbReference type="ChEBI" id="CHEBI:58210"/>
    </cofactor>
</comment>
<dbReference type="Gene3D" id="2.30.110.10">
    <property type="entry name" value="Electron Transport, Fmn-binding Protein, Chain A"/>
    <property type="match status" value="1"/>
</dbReference>
<dbReference type="GO" id="GO:0016646">
    <property type="term" value="F:oxidoreductase activity, acting on the CH-NH group of donors, NAD or NADP as acceptor"/>
    <property type="evidence" value="ECO:0007669"/>
    <property type="project" value="UniProtKB-ARBA"/>
</dbReference>